<proteinExistence type="predicted"/>
<gene>
    <name evidence="4" type="ORF">A9Z42_0047680</name>
</gene>
<evidence type="ECO:0000256" key="1">
    <source>
        <dbReference type="ARBA" id="ARBA00022737"/>
    </source>
</evidence>
<dbReference type="PANTHER" id="PTHR24198:SF165">
    <property type="entry name" value="ANKYRIN REPEAT-CONTAINING PROTEIN-RELATED"/>
    <property type="match status" value="1"/>
</dbReference>
<dbReference type="SUPFAM" id="SSF48403">
    <property type="entry name" value="Ankyrin repeat"/>
    <property type="match status" value="1"/>
</dbReference>
<keyword evidence="2 3" id="KW-0040">ANK repeat</keyword>
<dbReference type="InterPro" id="IPR036770">
    <property type="entry name" value="Ankyrin_rpt-contain_sf"/>
</dbReference>
<dbReference type="Pfam" id="PF12796">
    <property type="entry name" value="Ank_2"/>
    <property type="match status" value="1"/>
</dbReference>
<accession>A0A2H2ZYH7</accession>
<dbReference type="PROSITE" id="PS50088">
    <property type="entry name" value="ANK_REPEAT"/>
    <property type="match status" value="1"/>
</dbReference>
<organism evidence="4 5">
    <name type="scientific">Trichoderma parareesei</name>
    <name type="common">Filamentous fungus</name>
    <dbReference type="NCBI Taxonomy" id="858221"/>
    <lineage>
        <taxon>Eukaryota</taxon>
        <taxon>Fungi</taxon>
        <taxon>Dikarya</taxon>
        <taxon>Ascomycota</taxon>
        <taxon>Pezizomycotina</taxon>
        <taxon>Sordariomycetes</taxon>
        <taxon>Hypocreomycetidae</taxon>
        <taxon>Hypocreales</taxon>
        <taxon>Hypocreaceae</taxon>
        <taxon>Trichoderma</taxon>
    </lineage>
</organism>
<dbReference type="EMBL" id="LFMI01000480">
    <property type="protein sequence ID" value="OTA04194.1"/>
    <property type="molecule type" value="Genomic_DNA"/>
</dbReference>
<dbReference type="Gene3D" id="1.25.40.20">
    <property type="entry name" value="Ankyrin repeat-containing domain"/>
    <property type="match status" value="1"/>
</dbReference>
<keyword evidence="5" id="KW-1185">Reference proteome</keyword>
<protein>
    <submittedName>
        <fullName evidence="4">Uncharacterized protein</fullName>
    </submittedName>
</protein>
<dbReference type="AlphaFoldDB" id="A0A2H2ZYH7"/>
<feature type="repeat" description="ANK" evidence="3">
    <location>
        <begin position="51"/>
        <end position="84"/>
    </location>
</feature>
<dbReference type="SMART" id="SM00248">
    <property type="entry name" value="ANK"/>
    <property type="match status" value="3"/>
</dbReference>
<evidence type="ECO:0000256" key="2">
    <source>
        <dbReference type="ARBA" id="ARBA00023043"/>
    </source>
</evidence>
<dbReference type="InterPro" id="IPR002110">
    <property type="entry name" value="Ankyrin_rpt"/>
</dbReference>
<keyword evidence="1" id="KW-0677">Repeat</keyword>
<name>A0A2H2ZYH7_TRIPA</name>
<reference evidence="4 5" key="1">
    <citation type="journal article" date="2015" name="Genome Announc.">
        <title>Genome sequence and annotation of Trichoderma parareesei, the ancestor of the cellulase producer Trichoderma reesei.</title>
        <authorList>
            <person name="Yang D."/>
            <person name="Pomraning K."/>
            <person name="Kopchinskiy A."/>
            <person name="Karimi Aghcheh R."/>
            <person name="Atanasova L."/>
            <person name="Chenthamara K."/>
            <person name="Baker S.E."/>
            <person name="Zhang R."/>
            <person name="Shen Q."/>
            <person name="Freitag M."/>
            <person name="Kubicek C.P."/>
            <person name="Druzhinina I.S."/>
        </authorList>
    </citation>
    <scope>NUCLEOTIDE SEQUENCE [LARGE SCALE GENOMIC DNA]</scope>
    <source>
        <strain evidence="4 5">CBS 125925</strain>
    </source>
</reference>
<comment type="caution">
    <text evidence="4">The sequence shown here is derived from an EMBL/GenBank/DDBJ whole genome shotgun (WGS) entry which is preliminary data.</text>
</comment>
<evidence type="ECO:0000313" key="4">
    <source>
        <dbReference type="EMBL" id="OTA04194.1"/>
    </source>
</evidence>
<dbReference type="PANTHER" id="PTHR24198">
    <property type="entry name" value="ANKYRIN REPEAT AND PROTEIN KINASE DOMAIN-CONTAINING PROTEIN"/>
    <property type="match status" value="1"/>
</dbReference>
<sequence length="144" mass="15460">MLVKDDRLDAQNYQKAFFAAAAAAWRQLDSVPVLELLLATSNIDVNATDMNGSTALHLATKQGNANAVEFLLKTNGIDINKKDTSDSTALAIALAEDDRDVVGLLLPSAWDANLQDSIQEAARSGHHDLLDSIAVVMGRIAWTT</sequence>
<dbReference type="Proteomes" id="UP000219286">
    <property type="component" value="Unassembled WGS sequence"/>
</dbReference>
<evidence type="ECO:0000256" key="3">
    <source>
        <dbReference type="PROSITE-ProRule" id="PRU00023"/>
    </source>
</evidence>
<evidence type="ECO:0000313" key="5">
    <source>
        <dbReference type="Proteomes" id="UP000219286"/>
    </source>
</evidence>
<dbReference type="PROSITE" id="PS50297">
    <property type="entry name" value="ANK_REP_REGION"/>
    <property type="match status" value="1"/>
</dbReference>